<dbReference type="EnsemblProtists" id="EOD09537">
    <property type="protein sequence ID" value="EOD09537"/>
    <property type="gene ID" value="EMIHUDRAFT_96786"/>
</dbReference>
<evidence type="ECO:0000256" key="1">
    <source>
        <dbReference type="ARBA" id="ARBA00004123"/>
    </source>
</evidence>
<dbReference type="PANTHER" id="PTHR13026:SF0">
    <property type="entry name" value="RIBOSOMAL RNA PROCESSING 1B"/>
    <property type="match status" value="1"/>
</dbReference>
<evidence type="ECO:0000256" key="4">
    <source>
        <dbReference type="ARBA" id="ARBA00023242"/>
    </source>
</evidence>
<organism evidence="6 7">
    <name type="scientific">Emiliania huxleyi (strain CCMP1516)</name>
    <dbReference type="NCBI Taxonomy" id="280463"/>
    <lineage>
        <taxon>Eukaryota</taxon>
        <taxon>Haptista</taxon>
        <taxon>Haptophyta</taxon>
        <taxon>Prymnesiophyceae</taxon>
        <taxon>Isochrysidales</taxon>
        <taxon>Noelaerhabdaceae</taxon>
        <taxon>Emiliania</taxon>
    </lineage>
</organism>
<keyword evidence="4" id="KW-0539">Nucleus</keyword>
<reference evidence="6" key="2">
    <citation type="submission" date="2024-10" db="UniProtKB">
        <authorList>
            <consortium name="EnsemblProtists"/>
        </authorList>
    </citation>
    <scope>IDENTIFICATION</scope>
</reference>
<keyword evidence="3" id="KW-0698">rRNA processing</keyword>
<dbReference type="eggNOG" id="KOG3911">
    <property type="taxonomic scope" value="Eukaryota"/>
</dbReference>
<dbReference type="InterPro" id="IPR010301">
    <property type="entry name" value="RRP1"/>
</dbReference>
<dbReference type="PaxDb" id="2903-EOD09537"/>
<dbReference type="GeneID" id="17255673"/>
<evidence type="ECO:0000256" key="2">
    <source>
        <dbReference type="ARBA" id="ARBA00006374"/>
    </source>
</evidence>
<feature type="compositionally biased region" description="Basic residues" evidence="5">
    <location>
        <begin position="336"/>
        <end position="346"/>
    </location>
</feature>
<dbReference type="STRING" id="2903.R1BJ89"/>
<dbReference type="OMA" id="SHDINTH"/>
<reference evidence="7" key="1">
    <citation type="journal article" date="2013" name="Nature">
        <title>Pan genome of the phytoplankton Emiliania underpins its global distribution.</title>
        <authorList>
            <person name="Read B.A."/>
            <person name="Kegel J."/>
            <person name="Klute M.J."/>
            <person name="Kuo A."/>
            <person name="Lefebvre S.C."/>
            <person name="Maumus F."/>
            <person name="Mayer C."/>
            <person name="Miller J."/>
            <person name="Monier A."/>
            <person name="Salamov A."/>
            <person name="Young J."/>
            <person name="Aguilar M."/>
            <person name="Claverie J.M."/>
            <person name="Frickenhaus S."/>
            <person name="Gonzalez K."/>
            <person name="Herman E.K."/>
            <person name="Lin Y.C."/>
            <person name="Napier J."/>
            <person name="Ogata H."/>
            <person name="Sarno A.F."/>
            <person name="Shmutz J."/>
            <person name="Schroeder D."/>
            <person name="de Vargas C."/>
            <person name="Verret F."/>
            <person name="von Dassow P."/>
            <person name="Valentin K."/>
            <person name="Van de Peer Y."/>
            <person name="Wheeler G."/>
            <person name="Dacks J.B."/>
            <person name="Delwiche C.F."/>
            <person name="Dyhrman S.T."/>
            <person name="Glockner G."/>
            <person name="John U."/>
            <person name="Richards T."/>
            <person name="Worden A.Z."/>
            <person name="Zhang X."/>
            <person name="Grigoriev I.V."/>
            <person name="Allen A.E."/>
            <person name="Bidle K."/>
            <person name="Borodovsky M."/>
            <person name="Bowler C."/>
            <person name="Brownlee C."/>
            <person name="Cock J.M."/>
            <person name="Elias M."/>
            <person name="Gladyshev V.N."/>
            <person name="Groth M."/>
            <person name="Guda C."/>
            <person name="Hadaegh A."/>
            <person name="Iglesias-Rodriguez M.D."/>
            <person name="Jenkins J."/>
            <person name="Jones B.M."/>
            <person name="Lawson T."/>
            <person name="Leese F."/>
            <person name="Lindquist E."/>
            <person name="Lobanov A."/>
            <person name="Lomsadze A."/>
            <person name="Malik S.B."/>
            <person name="Marsh M.E."/>
            <person name="Mackinder L."/>
            <person name="Mock T."/>
            <person name="Mueller-Roeber B."/>
            <person name="Pagarete A."/>
            <person name="Parker M."/>
            <person name="Probert I."/>
            <person name="Quesneville H."/>
            <person name="Raines C."/>
            <person name="Rensing S.A."/>
            <person name="Riano-Pachon D.M."/>
            <person name="Richier S."/>
            <person name="Rokitta S."/>
            <person name="Shiraiwa Y."/>
            <person name="Soanes D.M."/>
            <person name="van der Giezen M."/>
            <person name="Wahlund T.M."/>
            <person name="Williams B."/>
            <person name="Wilson W."/>
            <person name="Wolfe G."/>
            <person name="Wurch L.L."/>
        </authorList>
    </citation>
    <scope>NUCLEOTIDE SEQUENCE</scope>
</reference>
<dbReference type="GO" id="GO:0005634">
    <property type="term" value="C:nucleus"/>
    <property type="evidence" value="ECO:0007669"/>
    <property type="project" value="UniProtKB-SubCell"/>
</dbReference>
<evidence type="ECO:0000313" key="6">
    <source>
        <dbReference type="EnsemblProtists" id="EOD09537"/>
    </source>
</evidence>
<dbReference type="GO" id="GO:0030688">
    <property type="term" value="C:preribosome, small subunit precursor"/>
    <property type="evidence" value="ECO:0007669"/>
    <property type="project" value="InterPro"/>
</dbReference>
<feature type="compositionally biased region" description="Gly residues" evidence="5">
    <location>
        <begin position="223"/>
        <end position="233"/>
    </location>
</feature>
<comment type="subcellular location">
    <subcellularLocation>
        <location evidence="1">Nucleus</location>
    </subcellularLocation>
</comment>
<comment type="similarity">
    <text evidence="2">Belongs to the RRP1 family.</text>
</comment>
<evidence type="ECO:0000313" key="7">
    <source>
        <dbReference type="Proteomes" id="UP000013827"/>
    </source>
</evidence>
<dbReference type="HOGENOM" id="CLU_802750_0_0_1"/>
<proteinExistence type="inferred from homology"/>
<protein>
    <submittedName>
        <fullName evidence="6">Uncharacterized protein</fullName>
    </submittedName>
</protein>
<evidence type="ECO:0000256" key="5">
    <source>
        <dbReference type="SAM" id="MobiDB-lite"/>
    </source>
</evidence>
<dbReference type="GO" id="GO:0006364">
    <property type="term" value="P:rRNA processing"/>
    <property type="evidence" value="ECO:0007669"/>
    <property type="project" value="UniProtKB-KW"/>
</dbReference>
<dbReference type="Pfam" id="PF05997">
    <property type="entry name" value="Nop52"/>
    <property type="match status" value="1"/>
</dbReference>
<dbReference type="AlphaFoldDB" id="A0A0D3IE52"/>
<feature type="region of interest" description="Disordered" evidence="5">
    <location>
        <begin position="215"/>
        <end position="236"/>
    </location>
</feature>
<dbReference type="PANTHER" id="PTHR13026">
    <property type="entry name" value="NNP-1 PROTEIN NOVEL NUCLEAR PROTEIN 1 NOP52"/>
    <property type="match status" value="1"/>
</dbReference>
<dbReference type="KEGG" id="ehx:EMIHUDRAFT_96786"/>
<keyword evidence="7" id="KW-1185">Reference proteome</keyword>
<evidence type="ECO:0000256" key="3">
    <source>
        <dbReference type="ARBA" id="ARBA00022552"/>
    </source>
</evidence>
<dbReference type="Proteomes" id="UP000013827">
    <property type="component" value="Unassembled WGS sequence"/>
</dbReference>
<accession>A0A0D3IE52</accession>
<sequence length="346" mass="37677">MGGQPPKFGKQLASSDKSIRDDAVKAVTRYLRQAHSLTELELSKVWKALFYCMWHSDKRPVQADLAERLSALVHALPAEKRPLFTRVFWRTMAREWHGIDRLRLDKFYMLMRLALRHSLRALCADALDEQSATAFAALLQDGLFASGAPRGVQLFGLDQYLTALRGELPADAAPAVWMALLDPPLLLLGAVADPHVLQRGTEQLLNPLIEAGAEGEAGEEGEAGAGNGEGGEGAPLPRLLCELSERLFDLAADPRTAEANRQALYGLQRRAEQRTEQSGASAARLAEEDAPRPRQGAGKAVGRGEKSRALRGMMSGDARKASGGLKRRSAPAPSNKPRKQKSRHVA</sequence>
<name>A0A0D3IE52_EMIH1</name>
<feature type="region of interest" description="Disordered" evidence="5">
    <location>
        <begin position="268"/>
        <end position="346"/>
    </location>
</feature>
<dbReference type="RefSeq" id="XP_005761966.1">
    <property type="nucleotide sequence ID" value="XM_005761909.1"/>
</dbReference>